<sequence length="63" mass="6956">MEEPYRCYNEDEYMSGKVLKPGTQPVDRVLGPEKNAVNFMGIEIGAEGRPGGATTEKFVGDEF</sequence>
<name>A0A6A5K4X5_9PLEO</name>
<organism evidence="1 2">
    <name type="scientific">Decorospora gaudefroyi</name>
    <dbReference type="NCBI Taxonomy" id="184978"/>
    <lineage>
        <taxon>Eukaryota</taxon>
        <taxon>Fungi</taxon>
        <taxon>Dikarya</taxon>
        <taxon>Ascomycota</taxon>
        <taxon>Pezizomycotina</taxon>
        <taxon>Dothideomycetes</taxon>
        <taxon>Pleosporomycetidae</taxon>
        <taxon>Pleosporales</taxon>
        <taxon>Pleosporineae</taxon>
        <taxon>Pleosporaceae</taxon>
        <taxon>Decorospora</taxon>
    </lineage>
</organism>
<gene>
    <name evidence="1" type="ORF">BDW02DRAFT_571478</name>
</gene>
<reference evidence="1" key="1">
    <citation type="submission" date="2020-01" db="EMBL/GenBank/DDBJ databases">
        <authorList>
            <consortium name="DOE Joint Genome Institute"/>
            <person name="Haridas S."/>
            <person name="Albert R."/>
            <person name="Binder M."/>
            <person name="Bloem J."/>
            <person name="Labutti K."/>
            <person name="Salamov A."/>
            <person name="Andreopoulos B."/>
            <person name="Baker S.E."/>
            <person name="Barry K."/>
            <person name="Bills G."/>
            <person name="Bluhm B.H."/>
            <person name="Cannon C."/>
            <person name="Castanera R."/>
            <person name="Culley D.E."/>
            <person name="Daum C."/>
            <person name="Ezra D."/>
            <person name="Gonzalez J.B."/>
            <person name="Henrissat B."/>
            <person name="Kuo A."/>
            <person name="Liang C."/>
            <person name="Lipzen A."/>
            <person name="Lutzoni F."/>
            <person name="Magnuson J."/>
            <person name="Mondo S."/>
            <person name="Nolan M."/>
            <person name="Ohm R."/>
            <person name="Pangilinan J."/>
            <person name="Park H.-J."/>
            <person name="Ramirez L."/>
            <person name="Alfaro M."/>
            <person name="Sun H."/>
            <person name="Tritt A."/>
            <person name="Yoshinaga Y."/>
            <person name="Zwiers L.-H."/>
            <person name="Turgeon B.G."/>
            <person name="Goodwin S.B."/>
            <person name="Spatafora J.W."/>
            <person name="Crous P.W."/>
            <person name="Grigoriev I.V."/>
        </authorList>
    </citation>
    <scope>NUCLEOTIDE SEQUENCE</scope>
    <source>
        <strain evidence="1">P77</strain>
    </source>
</reference>
<evidence type="ECO:0000313" key="2">
    <source>
        <dbReference type="Proteomes" id="UP000800040"/>
    </source>
</evidence>
<dbReference type="OrthoDB" id="2328924at2759"/>
<dbReference type="Proteomes" id="UP000800040">
    <property type="component" value="Unassembled WGS sequence"/>
</dbReference>
<proteinExistence type="predicted"/>
<dbReference type="AlphaFoldDB" id="A0A6A5K4X5"/>
<accession>A0A6A5K4X5</accession>
<evidence type="ECO:0000313" key="1">
    <source>
        <dbReference type="EMBL" id="KAF1831989.1"/>
    </source>
</evidence>
<keyword evidence="2" id="KW-1185">Reference proteome</keyword>
<protein>
    <submittedName>
        <fullName evidence="1">Uncharacterized protein</fullName>
    </submittedName>
</protein>
<dbReference type="EMBL" id="ML975349">
    <property type="protein sequence ID" value="KAF1831989.1"/>
    <property type="molecule type" value="Genomic_DNA"/>
</dbReference>